<dbReference type="InterPro" id="IPR001611">
    <property type="entry name" value="Leu-rich_rpt"/>
</dbReference>
<organism evidence="8 9">
    <name type="scientific">Cyberlindnera jadinii (strain ATCC 18201 / CBS 1600 / BCRC 20928 / JCM 3617 / NBRC 0987 / NRRL Y-1542)</name>
    <name type="common">Torula yeast</name>
    <name type="synonym">Candida utilis</name>
    <dbReference type="NCBI Taxonomy" id="983966"/>
    <lineage>
        <taxon>Eukaryota</taxon>
        <taxon>Fungi</taxon>
        <taxon>Dikarya</taxon>
        <taxon>Ascomycota</taxon>
        <taxon>Saccharomycotina</taxon>
        <taxon>Saccharomycetes</taxon>
        <taxon>Phaffomycetales</taxon>
        <taxon>Phaffomycetaceae</taxon>
        <taxon>Cyberlindnera</taxon>
    </lineage>
</organism>
<keyword evidence="3" id="KW-0677">Repeat</keyword>
<reference evidence="9" key="1">
    <citation type="journal article" date="2015" name="J. Biotechnol.">
        <title>The structure of the Cyberlindnera jadinii genome and its relation to Candida utilis analyzed by the occurrence of single nucleotide polymorphisms.</title>
        <authorList>
            <person name="Rupp O."/>
            <person name="Brinkrolf K."/>
            <person name="Buerth C."/>
            <person name="Kunigo M."/>
            <person name="Schneider J."/>
            <person name="Jaenicke S."/>
            <person name="Goesmann A."/>
            <person name="Puehler A."/>
            <person name="Jaeger K.-E."/>
            <person name="Ernst J.F."/>
        </authorList>
    </citation>
    <scope>NUCLEOTIDE SEQUENCE [LARGE SCALE GENOMIC DNA]</scope>
    <source>
        <strain evidence="9">ATCC 18201 / CBS 1600 / BCRC 20928 / JCM 3617 / NBRC 0987 / NRRL Y-1542</strain>
    </source>
</reference>
<dbReference type="PANTHER" id="PTHR10552:SF6">
    <property type="entry name" value="U2 SMALL NUCLEAR RIBONUCLEOPROTEIN A"/>
    <property type="match status" value="1"/>
</dbReference>
<keyword evidence="2" id="KW-0433">Leucine-rich repeat</keyword>
<dbReference type="Pfam" id="PF14580">
    <property type="entry name" value="LRR_9"/>
    <property type="match status" value="1"/>
</dbReference>
<gene>
    <name evidence="8" type="primary">LEA1</name>
    <name evidence="8" type="ORF">BN1211_5273</name>
</gene>
<evidence type="ECO:0000256" key="4">
    <source>
        <dbReference type="ARBA" id="ARBA00023242"/>
    </source>
</evidence>
<name>A0A0H5C817_CYBJN</name>
<dbReference type="AlphaFoldDB" id="A0A0H5C817"/>
<dbReference type="Proteomes" id="UP000038830">
    <property type="component" value="Unassembled WGS sequence"/>
</dbReference>
<evidence type="ECO:0000256" key="6">
    <source>
        <dbReference type="ARBA" id="ARBA00024238"/>
    </source>
</evidence>
<dbReference type="PANTHER" id="PTHR10552">
    <property type="entry name" value="U2 SMALL NUCLEAR RIBONUCLEOPROTEIN A"/>
    <property type="match status" value="1"/>
</dbReference>
<dbReference type="GO" id="GO:0030620">
    <property type="term" value="F:U2 snRNA binding"/>
    <property type="evidence" value="ECO:0007669"/>
    <property type="project" value="InterPro"/>
</dbReference>
<dbReference type="SUPFAM" id="SSF52058">
    <property type="entry name" value="L domain-like"/>
    <property type="match status" value="1"/>
</dbReference>
<dbReference type="GO" id="GO:0000398">
    <property type="term" value="P:mRNA splicing, via spliceosome"/>
    <property type="evidence" value="ECO:0007669"/>
    <property type="project" value="InterPro"/>
</dbReference>
<dbReference type="EMBL" id="CDQK01000006">
    <property type="protein sequence ID" value="CEP24450.1"/>
    <property type="molecule type" value="Genomic_DNA"/>
</dbReference>
<comment type="similarity">
    <text evidence="5">Belongs to the U2 small nuclear ribonucleoprotein A family.</text>
</comment>
<evidence type="ECO:0000256" key="7">
    <source>
        <dbReference type="SAM" id="Coils"/>
    </source>
</evidence>
<dbReference type="GO" id="GO:0005686">
    <property type="term" value="C:U2 snRNP"/>
    <property type="evidence" value="ECO:0007669"/>
    <property type="project" value="TreeGrafter"/>
</dbReference>
<evidence type="ECO:0000256" key="5">
    <source>
        <dbReference type="ARBA" id="ARBA00024196"/>
    </source>
</evidence>
<evidence type="ECO:0000256" key="1">
    <source>
        <dbReference type="ARBA" id="ARBA00004123"/>
    </source>
</evidence>
<evidence type="ECO:0000313" key="8">
    <source>
        <dbReference type="EMBL" id="CEP24450.1"/>
    </source>
</evidence>
<evidence type="ECO:0000256" key="2">
    <source>
        <dbReference type="ARBA" id="ARBA00022614"/>
    </source>
</evidence>
<feature type="coiled-coil region" evidence="7">
    <location>
        <begin position="193"/>
        <end position="220"/>
    </location>
</feature>
<evidence type="ECO:0000256" key="3">
    <source>
        <dbReference type="ARBA" id="ARBA00022737"/>
    </source>
</evidence>
<accession>A0A0H5C817</accession>
<evidence type="ECO:0000313" key="9">
    <source>
        <dbReference type="Proteomes" id="UP000038830"/>
    </source>
</evidence>
<dbReference type="InterPro" id="IPR044640">
    <property type="entry name" value="RU2A"/>
</dbReference>
<sequence>MRLTPNVLHDAIANVVSSSTLSLRDSSIPLLENLDVVPDIFTVLDITNNDIVTLGNFPLLFKVTTLLLAKNNISNIQDSIALQLPQLRTLSLIDNSIGDYATLERLSSLTRLENLYISGNPIMLMEHVREFVIWCLPQLKVLNFERVRQSERERCLELFGRRDEPSELADKLRSVGSQRRVYSQSDQLETVVKKLSDEEREQLKEQLKSATSLKEIEKIEDMLRKGYM</sequence>
<keyword evidence="4" id="KW-0539">Nucleus</keyword>
<dbReference type="Gene3D" id="3.80.10.10">
    <property type="entry name" value="Ribonuclease Inhibitor"/>
    <property type="match status" value="1"/>
</dbReference>
<dbReference type="InterPro" id="IPR032675">
    <property type="entry name" value="LRR_dom_sf"/>
</dbReference>
<dbReference type="PROSITE" id="PS51450">
    <property type="entry name" value="LRR"/>
    <property type="match status" value="1"/>
</dbReference>
<protein>
    <recommendedName>
        <fullName evidence="6">U2 small nuclear ribonucleoprotein A'</fullName>
    </recommendedName>
</protein>
<comment type="subcellular location">
    <subcellularLocation>
        <location evidence="1">Nucleus</location>
    </subcellularLocation>
</comment>
<proteinExistence type="inferred from homology"/>
<keyword evidence="7" id="KW-0175">Coiled coil</keyword>